<feature type="compositionally biased region" description="Low complexity" evidence="3">
    <location>
        <begin position="666"/>
        <end position="675"/>
    </location>
</feature>
<reference evidence="5 6" key="1">
    <citation type="journal article" date="2014" name="PLoS ONE">
        <title>Global Analysis of Gene Expression Profiles in Physic Nut (Jatropha curcas L.) Seedlings Exposed to Salt Stress.</title>
        <authorList>
            <person name="Zhang L."/>
            <person name="Zhang C."/>
            <person name="Wu P."/>
            <person name="Chen Y."/>
            <person name="Li M."/>
            <person name="Jiang H."/>
            <person name="Wu G."/>
        </authorList>
    </citation>
    <scope>NUCLEOTIDE SEQUENCE [LARGE SCALE GENOMIC DNA]</scope>
    <source>
        <strain evidence="6">cv. GZQX0401</strain>
        <tissue evidence="5">Young leaves</tissue>
    </source>
</reference>
<feature type="region of interest" description="Disordered" evidence="3">
    <location>
        <begin position="354"/>
        <end position="767"/>
    </location>
</feature>
<dbReference type="PANTHER" id="PTHR10288">
    <property type="entry name" value="KH DOMAIN CONTAINING RNA BINDING PROTEIN"/>
    <property type="match status" value="1"/>
</dbReference>
<name>A0A067LLH6_JATCU</name>
<feature type="compositionally biased region" description="Low complexity" evidence="3">
    <location>
        <begin position="730"/>
        <end position="745"/>
    </location>
</feature>
<feature type="domain" description="K Homology" evidence="4">
    <location>
        <begin position="170"/>
        <end position="243"/>
    </location>
</feature>
<dbReference type="GO" id="GO:0003723">
    <property type="term" value="F:RNA binding"/>
    <property type="evidence" value="ECO:0007669"/>
    <property type="project" value="UniProtKB-UniRule"/>
</dbReference>
<feature type="compositionally biased region" description="Basic and acidic residues" evidence="3">
    <location>
        <begin position="128"/>
        <end position="157"/>
    </location>
</feature>
<gene>
    <name evidence="5" type="ORF">JCGZ_17222</name>
</gene>
<dbReference type="EMBL" id="KK914227">
    <property type="protein sequence ID" value="KDP45615.1"/>
    <property type="molecule type" value="Genomic_DNA"/>
</dbReference>
<feature type="compositionally biased region" description="Polar residues" evidence="3">
    <location>
        <begin position="582"/>
        <end position="619"/>
    </location>
</feature>
<dbReference type="STRING" id="180498.A0A067LLH6"/>
<feature type="compositionally biased region" description="Polar residues" evidence="3">
    <location>
        <begin position="678"/>
        <end position="691"/>
    </location>
</feature>
<feature type="compositionally biased region" description="Basic and acidic residues" evidence="3">
    <location>
        <begin position="86"/>
        <end position="106"/>
    </location>
</feature>
<dbReference type="Gene3D" id="3.30.1370.10">
    <property type="entry name" value="K Homology domain, type 1"/>
    <property type="match status" value="2"/>
</dbReference>
<evidence type="ECO:0000256" key="2">
    <source>
        <dbReference type="PROSITE-ProRule" id="PRU00117"/>
    </source>
</evidence>
<evidence type="ECO:0000259" key="4">
    <source>
        <dbReference type="SMART" id="SM00322"/>
    </source>
</evidence>
<dbReference type="InterPro" id="IPR036612">
    <property type="entry name" value="KH_dom_type_1_sf"/>
</dbReference>
<dbReference type="PROSITE" id="PS50084">
    <property type="entry name" value="KH_TYPE_1"/>
    <property type="match status" value="2"/>
</dbReference>
<feature type="compositionally biased region" description="Low complexity" evidence="3">
    <location>
        <begin position="390"/>
        <end position="409"/>
    </location>
</feature>
<dbReference type="Pfam" id="PF00013">
    <property type="entry name" value="KH_1"/>
    <property type="match status" value="2"/>
</dbReference>
<evidence type="ECO:0000313" key="5">
    <source>
        <dbReference type="EMBL" id="KDP45615.1"/>
    </source>
</evidence>
<dbReference type="InterPro" id="IPR004087">
    <property type="entry name" value="KH_dom"/>
</dbReference>
<feature type="compositionally biased region" description="Gly residues" evidence="3">
    <location>
        <begin position="433"/>
        <end position="446"/>
    </location>
</feature>
<feature type="domain" description="K Homology" evidence="4">
    <location>
        <begin position="266"/>
        <end position="341"/>
    </location>
</feature>
<dbReference type="SMART" id="SM00322">
    <property type="entry name" value="KH"/>
    <property type="match status" value="2"/>
</dbReference>
<feature type="compositionally biased region" description="Pro residues" evidence="3">
    <location>
        <begin position="559"/>
        <end position="572"/>
    </location>
</feature>
<proteinExistence type="predicted"/>
<keyword evidence="2" id="KW-0694">RNA-binding</keyword>
<evidence type="ECO:0000313" key="6">
    <source>
        <dbReference type="Proteomes" id="UP000027138"/>
    </source>
</evidence>
<keyword evidence="1" id="KW-0677">Repeat</keyword>
<dbReference type="AlphaFoldDB" id="A0A067LLH6"/>
<dbReference type="CDD" id="cd00105">
    <property type="entry name" value="KH-I"/>
    <property type="match status" value="2"/>
</dbReference>
<keyword evidence="6" id="KW-1185">Reference proteome</keyword>
<feature type="region of interest" description="Disordered" evidence="3">
    <location>
        <begin position="1"/>
        <end position="177"/>
    </location>
</feature>
<dbReference type="InterPro" id="IPR004088">
    <property type="entry name" value="KH_dom_type_1"/>
</dbReference>
<feature type="compositionally biased region" description="Polar residues" evidence="3">
    <location>
        <begin position="517"/>
        <end position="550"/>
    </location>
</feature>
<organism evidence="5 6">
    <name type="scientific">Jatropha curcas</name>
    <name type="common">Barbados nut</name>
    <dbReference type="NCBI Taxonomy" id="180498"/>
    <lineage>
        <taxon>Eukaryota</taxon>
        <taxon>Viridiplantae</taxon>
        <taxon>Streptophyta</taxon>
        <taxon>Embryophyta</taxon>
        <taxon>Tracheophyta</taxon>
        <taxon>Spermatophyta</taxon>
        <taxon>Magnoliopsida</taxon>
        <taxon>eudicotyledons</taxon>
        <taxon>Gunneridae</taxon>
        <taxon>Pentapetalae</taxon>
        <taxon>rosids</taxon>
        <taxon>fabids</taxon>
        <taxon>Malpighiales</taxon>
        <taxon>Euphorbiaceae</taxon>
        <taxon>Crotonoideae</taxon>
        <taxon>Jatropheae</taxon>
        <taxon>Jatropha</taxon>
    </lineage>
</organism>
<feature type="compositionally biased region" description="Low complexity" evidence="3">
    <location>
        <begin position="694"/>
        <end position="721"/>
    </location>
</feature>
<dbReference type="SUPFAM" id="SSF54791">
    <property type="entry name" value="Eukaryotic type KH-domain (KH-domain type I)"/>
    <property type="match status" value="2"/>
</dbReference>
<evidence type="ECO:0000256" key="3">
    <source>
        <dbReference type="SAM" id="MobiDB-lite"/>
    </source>
</evidence>
<evidence type="ECO:0000256" key="1">
    <source>
        <dbReference type="ARBA" id="ARBA00022737"/>
    </source>
</evidence>
<feature type="compositionally biased region" description="Polar residues" evidence="3">
    <location>
        <begin position="748"/>
        <end position="767"/>
    </location>
</feature>
<feature type="compositionally biased region" description="Basic and acidic residues" evidence="3">
    <location>
        <begin position="65"/>
        <end position="76"/>
    </location>
</feature>
<protein>
    <recommendedName>
        <fullName evidence="4">K Homology domain-containing protein</fullName>
    </recommendedName>
</protein>
<sequence>MAEEEVVPLTASPVPSDHKRKLEDLEPEAPEPVESNPEQPADSSAEPDADKKADDAAVEDGGSPDTKRPRLDENKPDGLASENGFEGEKSEQRAKEEAEEPIIKNEETDDASPPQPEGVTDTIVNDEATGHEHETVDTRETSFEDSKPDDDEKKEENLSLEAEETASETQTTSRKMDVPNDKVGVLIGKGGDTIRYLQYNSGAKIQITRDADADPHSTTRPVEIIGTLSNISKAEKLISAVIAEADAGGSPSLVARGLPSAQTAVVADQLEMQVPNEKVGLIIGRGGDTIKALQAKSGARIQVLIPQHLPEGDGSKERTVRVTGDRKQIEMAREMIKDVMNQNVRPSHYSGAYNQQQSYRPRGPPGPSHWGPRGPHSSQQSPYDYHHRGPYPSQNSQYPPPSYGGYPPQQMAPRGNYGSGWEQRHPPSMQGPGPHGGGYDYYGGQAGHASDHTASGPMSGHGPGPSPTPAMSHPPSQPNYNYGQSHGLDYGHQAPYSQGVPPQSYGHVYDEPKYDNHGQTQHPYGHGSSQQVYPQSSNQPGYGAQQQYGKQPSYGMPSQGPPPQSYGPPRPSQPGDMPYQGPIQSGQSYGPNVPPQQQYPYASSGPVQQSYTQYGSTSAADGYNQAMPASGPGYTQQVGQPVPSYGQPSGQQATGYVQGPSGGYGSYPSSQQGYPEQPAQNNAAYGYQGSQDPAYGSGTASAYSAPQSGQQAYAQPAPTQPSYDQSVPQSGAYAAAPGSAPVGYGKTVSPQPTYPQYDSTQMYVAPR</sequence>
<dbReference type="Proteomes" id="UP000027138">
    <property type="component" value="Unassembled WGS sequence"/>
</dbReference>
<dbReference type="OrthoDB" id="5204190at2759"/>
<accession>A0A067LLH6</accession>